<feature type="domain" description="PTHB1 N-terminal" evidence="1">
    <location>
        <begin position="1"/>
        <end position="356"/>
    </location>
</feature>
<dbReference type="PANTHER" id="PTHR20991">
    <property type="entry name" value="PARATHYROID HORMONE-RESPONSIVE B1 GENE"/>
    <property type="match status" value="1"/>
</dbReference>
<dbReference type="InterPro" id="IPR055362">
    <property type="entry name" value="PTHB1_pf_dom"/>
</dbReference>
<evidence type="ECO:0000313" key="4">
    <source>
        <dbReference type="EnsemblMetazoa" id="XP_012552972.1"/>
    </source>
</evidence>
<dbReference type="Pfam" id="PF23337">
    <property type="entry name" value="PTHB1_pf"/>
    <property type="match status" value="1"/>
</dbReference>
<dbReference type="KEGG" id="bmor:101742088"/>
<dbReference type="Pfam" id="PF14727">
    <property type="entry name" value="PHTB1_N"/>
    <property type="match status" value="1"/>
</dbReference>
<feature type="domain" description="PTHB1 hairpin" evidence="3">
    <location>
        <begin position="635"/>
        <end position="732"/>
    </location>
</feature>
<dbReference type="InterPro" id="IPR028073">
    <property type="entry name" value="PHTB1_N_dom"/>
</dbReference>
<accession>A0A8R2GC72</accession>
<dbReference type="GeneID" id="101742088"/>
<dbReference type="AlphaFoldDB" id="A0A8R2GC72"/>
<dbReference type="GO" id="GO:0060271">
    <property type="term" value="P:cilium assembly"/>
    <property type="evidence" value="ECO:0007669"/>
    <property type="project" value="TreeGrafter"/>
</dbReference>
<evidence type="ECO:0008006" key="6">
    <source>
        <dbReference type="Google" id="ProtNLM"/>
    </source>
</evidence>
<evidence type="ECO:0000313" key="5">
    <source>
        <dbReference type="Proteomes" id="UP000005204"/>
    </source>
</evidence>
<feature type="domain" description="PTHB1 platform" evidence="2">
    <location>
        <begin position="521"/>
        <end position="625"/>
    </location>
</feature>
<dbReference type="Pfam" id="PF23338">
    <property type="entry name" value="PTHB1_hp"/>
    <property type="match status" value="1"/>
</dbReference>
<sequence length="837" mass="95590">MSIFKVKYWWSTDSLHTKETVSGSQNAYSLKVDRFNSHSDSDCILLAEESTIKVFKPNIEQENSHTLLESELEDVILQIETGKFVSEIADRQIIVLHARSYSIYQLLKQEGHTNAGEQNKLEPLVRHAFTRKADSLTCGPFGNIKTRDFICIQGLDGSLSFFDQDTFLFLCIFNDVIIPGPISYIANCDAFVLCKSTWVLEIYSYQQLREFSELSLRQNKQNVPQWTYSACEEITQIQVIQTSSNFSSIIALGERHLCCFQDNGLMKFMIKFDYMPMCFNSYLIGWYYEPTARMLVMVASDDCKLYVYENTTLLWSCDLLHPVISIARCFLKNLPGGIVSLSNTGIVNVGYLGTEPDLNGNARAMINEPIDPEQIQAELDEVESALQKLLDDKDEAATSFSLVERTINIKADVGKPVQNLFQEFSKGDEALHLLMCPIIVMITCDDPKIIQNVQISYVCCFPFACSESAISLDRINGTEIIETQVFLTSHCDISDTRVVIMFTITDSAGKIVVLSREILLPISLYCTPIEIISENQYMLSVRTNNPIVEFTQIFTDFNGEDLSSNTITFGYRSTKNTITLKIRDDHYIIEANNFTEITSVLDHFLVKLIDHHRRMSTKDFRFDFQYDKEFKKQLLHNFLKSIEIHAKERIKLKGFEDELMTLHGQFTLIQKKLLVQYGSLPPGDCESLEFLMKDTHHRLVSTVQEIVKCKDTVCNLGSTLSTVGRLILCILKQVTHDSLKMKLIEEMMSVNSLYEDYQEWEEAAVQGVFYILNTLLKKSDKDKEKLAPVTEQDALSQINVKRCLKQTKVILEMMFEDASAEDQDGRVARTEELVEVI</sequence>
<dbReference type="GO" id="GO:0016020">
    <property type="term" value="C:membrane"/>
    <property type="evidence" value="ECO:0007669"/>
    <property type="project" value="TreeGrafter"/>
</dbReference>
<protein>
    <recommendedName>
        <fullName evidence="6">Protein PTHB1</fullName>
    </recommendedName>
</protein>
<dbReference type="RefSeq" id="XP_012552972.1">
    <property type="nucleotide sequence ID" value="XM_012697518.4"/>
</dbReference>
<organism evidence="4 5">
    <name type="scientific">Bombyx mori</name>
    <name type="common">Silk moth</name>
    <dbReference type="NCBI Taxonomy" id="7091"/>
    <lineage>
        <taxon>Eukaryota</taxon>
        <taxon>Metazoa</taxon>
        <taxon>Ecdysozoa</taxon>
        <taxon>Arthropoda</taxon>
        <taxon>Hexapoda</taxon>
        <taxon>Insecta</taxon>
        <taxon>Pterygota</taxon>
        <taxon>Neoptera</taxon>
        <taxon>Endopterygota</taxon>
        <taxon>Lepidoptera</taxon>
        <taxon>Glossata</taxon>
        <taxon>Ditrysia</taxon>
        <taxon>Bombycoidea</taxon>
        <taxon>Bombycidae</taxon>
        <taxon>Bombycinae</taxon>
        <taxon>Bombyx</taxon>
    </lineage>
</organism>
<dbReference type="EnsemblMetazoa" id="XM_012697518.3">
    <property type="protein sequence ID" value="XP_012552972.1"/>
    <property type="gene ID" value="LOC101742088"/>
</dbReference>
<evidence type="ECO:0000259" key="2">
    <source>
        <dbReference type="Pfam" id="PF23337"/>
    </source>
</evidence>
<evidence type="ECO:0000259" key="3">
    <source>
        <dbReference type="Pfam" id="PF23338"/>
    </source>
</evidence>
<dbReference type="InterPro" id="IPR026511">
    <property type="entry name" value="PTHB1"/>
</dbReference>
<dbReference type="InterPro" id="IPR055363">
    <property type="entry name" value="PTHB1_hp_dom"/>
</dbReference>
<name>A0A8R2GC72_BOMMO</name>
<dbReference type="OrthoDB" id="10262646at2759"/>
<reference evidence="4" key="2">
    <citation type="submission" date="2022-06" db="UniProtKB">
        <authorList>
            <consortium name="EnsemblMetazoa"/>
        </authorList>
    </citation>
    <scope>IDENTIFICATION</scope>
    <source>
        <strain evidence="4">p50T (Dazao)</strain>
    </source>
</reference>
<keyword evidence="5" id="KW-1185">Reference proteome</keyword>
<proteinExistence type="predicted"/>
<dbReference type="Proteomes" id="UP000005204">
    <property type="component" value="Unassembled WGS sequence"/>
</dbReference>
<evidence type="ECO:0000259" key="1">
    <source>
        <dbReference type="Pfam" id="PF14727"/>
    </source>
</evidence>
<dbReference type="CTD" id="27241"/>
<reference evidence="5" key="1">
    <citation type="journal article" date="2008" name="Insect Biochem. Mol. Biol.">
        <title>The genome of a lepidopteran model insect, the silkworm Bombyx mori.</title>
        <authorList>
            <consortium name="International Silkworm Genome Consortium"/>
        </authorList>
    </citation>
    <scope>NUCLEOTIDE SEQUENCE [LARGE SCALE GENOMIC DNA]</scope>
    <source>
        <strain evidence="5">p50T</strain>
    </source>
</reference>
<dbReference type="PANTHER" id="PTHR20991:SF0">
    <property type="entry name" value="PROTEIN PTHB1"/>
    <property type="match status" value="1"/>
</dbReference>
<dbReference type="GO" id="GO:0034464">
    <property type="term" value="C:BBSome"/>
    <property type="evidence" value="ECO:0007669"/>
    <property type="project" value="InterPro"/>
</dbReference>